<evidence type="ECO:0000313" key="1">
    <source>
        <dbReference type="EMBL" id="RAQ98202.1"/>
    </source>
</evidence>
<dbReference type="Proteomes" id="UP000248706">
    <property type="component" value="Unassembled WGS sequence"/>
</dbReference>
<name>A0A328VPR8_9CHLR</name>
<comment type="caution">
    <text evidence="1">The sequence shown here is derived from an EMBL/GenBank/DDBJ whole genome shotgun (WGS) entry which is preliminary data.</text>
</comment>
<sequence>MPKNEFHQPVSVDSAPRGSRCEWCGEPAERQLTAIGGLYHNDGGLFCRPCGEKFIQAVLNSLQFPGQLGLGAR</sequence>
<evidence type="ECO:0008006" key="3">
    <source>
        <dbReference type="Google" id="ProtNLM"/>
    </source>
</evidence>
<accession>A0A328VPR8</accession>
<evidence type="ECO:0000313" key="2">
    <source>
        <dbReference type="Proteomes" id="UP000248706"/>
    </source>
</evidence>
<protein>
    <recommendedName>
        <fullName evidence="3">LIM zinc-binding domain-containing protein</fullName>
    </recommendedName>
</protein>
<organism evidence="1 2">
    <name type="scientific">Thermogemmatispora tikiterensis</name>
    <dbReference type="NCBI Taxonomy" id="1825093"/>
    <lineage>
        <taxon>Bacteria</taxon>
        <taxon>Bacillati</taxon>
        <taxon>Chloroflexota</taxon>
        <taxon>Ktedonobacteria</taxon>
        <taxon>Thermogemmatisporales</taxon>
        <taxon>Thermogemmatisporaceae</taxon>
        <taxon>Thermogemmatispora</taxon>
    </lineage>
</organism>
<keyword evidence="2" id="KW-1185">Reference proteome</keyword>
<proteinExistence type="predicted"/>
<dbReference type="RefSeq" id="WP_112433279.1">
    <property type="nucleotide sequence ID" value="NZ_MCIF01000002.1"/>
</dbReference>
<reference evidence="1 2" key="1">
    <citation type="submission" date="2016-08" db="EMBL/GenBank/DDBJ databases">
        <title>Analysis of Carbohydrate Active Enzymes in Thermogemmatispora T81 Reveals Carbohydrate Degradation Ability.</title>
        <authorList>
            <person name="Tomazini A."/>
            <person name="Lal S."/>
            <person name="Stott M."/>
            <person name="Henrissat B."/>
            <person name="Polikarpov I."/>
            <person name="Sparling R."/>
            <person name="Levin D.B."/>
        </authorList>
    </citation>
    <scope>NUCLEOTIDE SEQUENCE [LARGE SCALE GENOMIC DNA]</scope>
    <source>
        <strain evidence="1 2">T81</strain>
    </source>
</reference>
<gene>
    <name evidence="1" type="ORF">A4R35_21855</name>
</gene>
<dbReference type="EMBL" id="MCIF01000002">
    <property type="protein sequence ID" value="RAQ98202.1"/>
    <property type="molecule type" value="Genomic_DNA"/>
</dbReference>
<dbReference type="AlphaFoldDB" id="A0A328VPR8"/>
<dbReference type="OrthoDB" id="163802at2"/>